<dbReference type="SMART" id="SM00233">
    <property type="entry name" value="PH"/>
    <property type="match status" value="1"/>
</dbReference>
<feature type="region of interest" description="Disordered" evidence="2">
    <location>
        <begin position="253"/>
        <end position="294"/>
    </location>
</feature>
<dbReference type="EMBL" id="CAIF01000088">
    <property type="protein sequence ID" value="CCH43745.1"/>
    <property type="molecule type" value="Genomic_DNA"/>
</dbReference>
<feature type="region of interest" description="Disordered" evidence="2">
    <location>
        <begin position="332"/>
        <end position="379"/>
    </location>
</feature>
<dbReference type="GO" id="GO:0032065">
    <property type="term" value="P:maintenance of protein location in cell cortex"/>
    <property type="evidence" value="ECO:0007669"/>
    <property type="project" value="InterPro"/>
</dbReference>
<dbReference type="Proteomes" id="UP000009328">
    <property type="component" value="Unassembled WGS sequence"/>
</dbReference>
<feature type="region of interest" description="Disordered" evidence="2">
    <location>
        <begin position="2884"/>
        <end position="2910"/>
    </location>
</feature>
<dbReference type="SUPFAM" id="SSF57997">
    <property type="entry name" value="Tropomyosin"/>
    <property type="match status" value="2"/>
</dbReference>
<evidence type="ECO:0000256" key="1">
    <source>
        <dbReference type="SAM" id="Coils"/>
    </source>
</evidence>
<sequence length="3566" mass="398823">MSSSDQNLKSQLSDLQKRLSQSTLNSPKRPTARNEQSEQQTDHHDINDPRRVAEEPSKKGLSNFLGKKDKRISLPVFDNSSRSLSSQTKSGGKDLDFVVGLSDNLLLECRRLQAENQHKSQKLKSVEHEIEKMRNINGSLLARLNEALQNEEKYKDTNWELEAKLQQVSQDFKLVTDNFNKAQSELNKQLELSHDIRSELDESNMNKATLERDFSSNQLTNTNQIQDLKSHIDELNDENYKLNDEIDELRKKLEESEKKPAEPVLTKIPDLRPMDDESSDEEFKEPPVSPVKTIPVNNTALESETLRGSLTQAHHTIAKLRAQILKLRSNELSSKQNSPVASKKSQNPLPKKSIRSLNEPGNRSFHVLKPSSNRSSKNIYEDSMDASDFDDDWENFEGDTSRSIGASPTAKRSRPISYTQDLIEDTDSDFDEDELKDVAPLSSELKVLSEEDVERYAEENGLVILPGDQYSKLIGQDLTTDAIVTPAKKFGFVSLPNDDPVAKEISREADLHKFAESKGLIILSKKELALKEEALASGAKQITDLVGQVSDLRYSKEQYAKDVADFKKKLEEAAIETANIEKERTSLREKVKNPSRDFITNNASTLGLHTLPVVEFKTLTDNLSHYKSIHEDPSHDFLLEKAQSKNLRLLPEDDHSSLLLKIKTFESKLSSKEKEVSDLEVKFTNAREQLRNQESKSSAKIDELEQQIASVSKERGNLKDNIKSLESKLEEYQSNNKELQSRIEELERESKNAVKERDTLSSSVKESESIVQQLRSTIGVTTKDKETLELTTKELKSSIEGFEAKIQQLESDKSSLSETVEKSEIKIKELESSIQKSETEKKVLLTTIGEADLKVKDLNNKIQGLESEKKELSSVIERAELKTEDLSTKIQVFESEKKDLSTTIEQSELKIKELEAKLEANLDNTNTLSSTIKQLETDLKAAKDEHTSVSSKSKELSTTLASLQSSYDEPDHDYIAQKATSRGFKLLNIDEHDKQISDYDSTVTSLKSEVAKLETSIGDLEKQVSTKTAEISSLSEKSKGLQRSIDDPSTEYINEKASGKGFKVLQAVEHERHLNELNNSIESLKVKLASESSKSEKKSEIANKLITELKEKVDSLEAEHKELVKNNANLQDELERATGELSIMKSQVENPTHEYLSDKSSKQGLSVLPKLAHVSLLEKAGKSVHDLAKEEDFIVLKQDDHDKLKLLANEPTLDHLSSKAEIHKHKLVPVKELDDLNKRANTTIEEHADAKGVTLVPNNEYKALQEEISNPSLDALHNHLKTRKHVALSEDNLKDLNEKANKTVEILAKEQNLVLLGKDEHTELLRKVQDPTVDELKNFAESNNHVLIPLDEHQSLVSKFNKSIDELASENDQIVVSRDDHKELTRKSTKPSIEELLGFSAAAGYVALHGDKHKELVNKSERSVHDLARESDHIALTNKEHQELLNSINSPSVEYLSSKGSAVGYALVKDDELRDITYRANKTINDLATEQKKVVLSEEDHGALVNPPINILTKKAKNLGYVTVQKSDYDSLVSLSKSPSLDFITSKAKGLGYSVVDSDDYDTLVKINDSPSKDFIRQKATNLGLIAVPLVDYNGLKEEAAKLKKDFADKSLLTEKLTSDGSVVLKQEDYDILVTKANTSLDDLAAKENKVVIPKEDHELLLSPSTDTISTHAARHGLLAVPKDTHRALVFNNETPSLDHLTSKALAHDHLVISKSDYEDLEKSYKSPSLEYLTEKAKNNGAVLVPSVEHHELKVKFEKTIDDLAKEDNKVVLDQKAHEALLNPSISTVRDYAERSGLVTSTKDEHEALLSSLESPSLDFLHKKVQNHSHVILPDEEARELREHKSTPSKEFLTSNLAIFGLVAVAKEEYHLLKEKASKSVQELASESGFTTVTVDDYKRLIDPTKETLKEKADERDMVLLEQKEYDQLLNPSKDKLSNKASELGLSLIPTQELETLSKNANKTIDDLAVEHNKVLLTPEVHDALKSPSNDTIVKFASAAGLVAITNKAFDELNSPSIDKLRELSAANKLQLIPKDEFEHLSVKSARTIDDLAKESNSVVLTKEDHASLENPSKDSIVAHAAKHGLVTLESDDHNALLHPSKDILSVHAHREGLKIIPTDEFELLVNPNKDSIIKKAHEHGLIAIEKDVFDDLKHNAESPSVGHVTEKAHDLGFVVLLSDEYDGLKSLANMPPLDHITQKATEYNMKVVPNSDYEKLQELAHSPDLEHLTSKSRDLGLQVLPVDEHKKLLGLSQSPPVDHLIEKAGSLGFTLLTSEDHKKLRNVSENPSRDFISTNAEKSGLVLIEKEKLEKLSDINSASITLIEPRATELRYLVVKKDKLSDVVHNYLSENDLVSLNQEEFAKLSELEKLPIDTIAPRATELGYMLVEQSKLSEFTDKYLTENDLVSLNKEEFAKLSDIEKLPIEKIAPRATALGFLMVEEKKLADFVFHYLEQHKLAHISEKDLSEMRNINSVEISEITPRATSLGYLVIEQKELNEFINSYLEEHNLANISKDDLSKLKQVDCLTVNEITSRAKDLGFVVVDTTEYDKITKDITKEDVISHADKFGLKSIPHDTYHRLANPEEDDLKLHAESRDLTVIPRSDYNTLLAQVEQPDKAFLEAHAATHGLILITQKEYQGLNDAINKVSKSDLEQKAKSIGHVLVPLEEFEQMKKIDEEEEASRTPTTPISKVAQNKDYFEKITQSTEKDRQRAKVFESARGLGFVPVAADEYKQLLEHQKDYVLTKSDIYKGAKEFNLSVLPTDEYKSLLKKRSNRDSITYDDLQAIAQRLNLNITSHGDEANSRSVHPLTLQSNESISTFTSTINESEFTDALERIPSNASTIRDLHARSISEDELRDQANLLGLALVPINQSFADEAVPDLTHEGENDEGDQDDEDQENDTIVDGSFIPSNRDAISRAAGDLGLVVIEQDEFDLLQNRELTEDDLKLHADKLGLNIIDNDKLHVLEKLQRPDESHIREASKGLGLLTFTKAEVQDLEEKAKSSVNPTDLITQDNVQEYANSLGLILLTRERFDKLVETSITSKTDFIDKAADFELVALDKDVYQSLTEKTTKGNGLSQAAIVAGASALGLSVLSSDELATRATTKESTKESVVSDADKFGLKVISLEEYNSLVSASKKTPEESDLENYASEHGFVFIPEVELQAIKDKATQKVSKEDIVEKSPDFDLVTLSVADFKQLKAASDANATPLLSKSDVVSRATEYDLVAVSKEELEVLRNKAGIKSKENLEKPKPEPPLLSKEDVEAGARTHGLLAIPENSFIATNISRIPDVNNVVVLPVTYYNKLTKSESLNVDKISNDELQAQAKKRGFHITYGEPEAHKDSHNLLSRKSTLTSLATSNSRRNLAEAAASAAYQEYENQPRSNSHSSSRAHSINRSGSTIHQRDVSIDGGISLITNASLSEPSIIPALTQTVIGEYLFKYYRRLGPLSSISESRHERYFWIHPYTLTLYWSSTNPVLGNPSTHKTRAAAIIGVESIEDNNPLPAGLHHKSIIVHSQSRSIKITCPTRQRHNIWYNSLRYLIQRSMDGINLEDDLDLLKDNSAK</sequence>
<dbReference type="InterPro" id="IPR001849">
    <property type="entry name" value="PH_domain"/>
</dbReference>
<dbReference type="GO" id="GO:0005739">
    <property type="term" value="C:mitochondrion"/>
    <property type="evidence" value="ECO:0007669"/>
    <property type="project" value="TreeGrafter"/>
</dbReference>
<comment type="caution">
    <text evidence="4">The sequence shown here is derived from an EMBL/GenBank/DDBJ whole genome shotgun (WGS) entry which is preliminary data.</text>
</comment>
<feature type="coiled-coil region" evidence="1">
    <location>
        <begin position="1067"/>
        <end position="1147"/>
    </location>
</feature>
<name>K0KF36_WICCF</name>
<dbReference type="PANTHER" id="PTHR28190:SF1">
    <property type="entry name" value="NUCLEAR MIGRATION PROTEIN NUM1"/>
    <property type="match status" value="1"/>
</dbReference>
<evidence type="ECO:0000313" key="5">
    <source>
        <dbReference type="Proteomes" id="UP000009328"/>
    </source>
</evidence>
<dbReference type="Gene3D" id="1.10.287.1490">
    <property type="match status" value="3"/>
</dbReference>
<evidence type="ECO:0000313" key="4">
    <source>
        <dbReference type="EMBL" id="CCH43745.1"/>
    </source>
</evidence>
<organism evidence="4 5">
    <name type="scientific">Wickerhamomyces ciferrii (strain ATCC 14091 / BCRC 22168 / CBS 111 / JCM 3599 / NBRC 0793 / NRRL Y-1031 F-60-10)</name>
    <name type="common">Yeast</name>
    <name type="synonym">Pichia ciferrii</name>
    <dbReference type="NCBI Taxonomy" id="1206466"/>
    <lineage>
        <taxon>Eukaryota</taxon>
        <taxon>Fungi</taxon>
        <taxon>Dikarya</taxon>
        <taxon>Ascomycota</taxon>
        <taxon>Saccharomycotina</taxon>
        <taxon>Saccharomycetes</taxon>
        <taxon>Phaffomycetales</taxon>
        <taxon>Wickerhamomycetaceae</taxon>
        <taxon>Wickerhamomyces</taxon>
    </lineage>
</organism>
<feature type="compositionally biased region" description="Low complexity" evidence="2">
    <location>
        <begin position="3371"/>
        <end position="3401"/>
    </location>
</feature>
<dbReference type="CDD" id="cd13365">
    <property type="entry name" value="PH_PLC_plant-like"/>
    <property type="match status" value="1"/>
</dbReference>
<dbReference type="FunCoup" id="K0KF36">
    <property type="interactions" value="206"/>
</dbReference>
<dbReference type="STRING" id="1206466.K0KF36"/>
<feature type="domain" description="PH" evidence="3">
    <location>
        <begin position="3434"/>
        <end position="3547"/>
    </location>
</feature>
<dbReference type="HOGENOM" id="CLU_225471_0_0_1"/>
<feature type="region of interest" description="Disordered" evidence="2">
    <location>
        <begin position="1033"/>
        <end position="1052"/>
    </location>
</feature>
<reference evidence="4 5" key="1">
    <citation type="journal article" date="2012" name="Eukaryot. Cell">
        <title>Draft genome sequence of Wickerhamomyces ciferrii NRRL Y-1031 F-60-10.</title>
        <authorList>
            <person name="Schneider J."/>
            <person name="Andrea H."/>
            <person name="Blom J."/>
            <person name="Jaenicke S."/>
            <person name="Ruckert C."/>
            <person name="Schorsch C."/>
            <person name="Szczepanowski R."/>
            <person name="Farwick M."/>
            <person name="Goesmann A."/>
            <person name="Puhler A."/>
            <person name="Schaffer S."/>
            <person name="Tauch A."/>
            <person name="Kohler T."/>
            <person name="Brinkrolf K."/>
        </authorList>
    </citation>
    <scope>NUCLEOTIDE SEQUENCE [LARGE SCALE GENOMIC DNA]</scope>
    <source>
        <strain evidence="5">ATCC 14091 / BCRC 22168 / CBS 111 / JCM 3599 / NBRC 0793 / NRRL Y-1031 F-60-10</strain>
    </source>
</reference>
<feature type="compositionally biased region" description="Acidic residues" evidence="2">
    <location>
        <begin position="2889"/>
        <end position="2904"/>
    </location>
</feature>
<accession>K0KF36</accession>
<dbReference type="InterPro" id="IPR024774">
    <property type="entry name" value="PH_dom-Mcp5-type"/>
</dbReference>
<dbReference type="InParanoid" id="K0KF36"/>
<evidence type="ECO:0000259" key="3">
    <source>
        <dbReference type="SMART" id="SM00233"/>
    </source>
</evidence>
<dbReference type="InterPro" id="IPR053005">
    <property type="entry name" value="Nuclear_Pos-Cytoskel_Interact"/>
</dbReference>
<dbReference type="GO" id="GO:0005543">
    <property type="term" value="F:phospholipid binding"/>
    <property type="evidence" value="ECO:0007669"/>
    <property type="project" value="InterPro"/>
</dbReference>
<feature type="compositionally biased region" description="Basic and acidic residues" evidence="2">
    <location>
        <begin position="40"/>
        <end position="58"/>
    </location>
</feature>
<proteinExistence type="predicted"/>
<feature type="compositionally biased region" description="Polar residues" evidence="2">
    <location>
        <begin position="332"/>
        <end position="348"/>
    </location>
</feature>
<feature type="coiled-coil region" evidence="1">
    <location>
        <begin position="109"/>
        <end position="164"/>
    </location>
</feature>
<feature type="coiled-coil region" evidence="1">
    <location>
        <begin position="792"/>
        <end position="952"/>
    </location>
</feature>
<dbReference type="GO" id="GO:0005938">
    <property type="term" value="C:cell cortex"/>
    <property type="evidence" value="ECO:0007669"/>
    <property type="project" value="InterPro"/>
</dbReference>
<feature type="region of interest" description="Disordered" evidence="2">
    <location>
        <begin position="3371"/>
        <end position="3404"/>
    </location>
</feature>
<dbReference type="GO" id="GO:0015631">
    <property type="term" value="F:tubulin binding"/>
    <property type="evidence" value="ECO:0007669"/>
    <property type="project" value="TreeGrafter"/>
</dbReference>
<feature type="region of interest" description="Disordered" evidence="2">
    <location>
        <begin position="1"/>
        <end position="65"/>
    </location>
</feature>
<dbReference type="SUPFAM" id="SSF50729">
    <property type="entry name" value="PH domain-like"/>
    <property type="match status" value="1"/>
</dbReference>
<keyword evidence="1" id="KW-0175">Coiled coil</keyword>
<dbReference type="GO" id="GO:0000226">
    <property type="term" value="P:microtubule cytoskeleton organization"/>
    <property type="evidence" value="ECO:0007669"/>
    <property type="project" value="TreeGrafter"/>
</dbReference>
<evidence type="ECO:0000256" key="2">
    <source>
        <dbReference type="SAM" id="MobiDB-lite"/>
    </source>
</evidence>
<gene>
    <name evidence="4" type="ORF">BN7_3299</name>
</gene>
<dbReference type="eggNOG" id="ENOG502QRR7">
    <property type="taxonomic scope" value="Eukaryota"/>
</dbReference>
<feature type="coiled-coil region" evidence="1">
    <location>
        <begin position="556"/>
        <end position="590"/>
    </location>
</feature>
<feature type="coiled-coil region" evidence="1">
    <location>
        <begin position="662"/>
        <end position="763"/>
    </location>
</feature>
<dbReference type="Pfam" id="PF12814">
    <property type="entry name" value="Mcp5_PH"/>
    <property type="match status" value="1"/>
</dbReference>
<dbReference type="PANTHER" id="PTHR28190">
    <property type="entry name" value="NUCLEAR MIGRATION PROTEIN NUM1"/>
    <property type="match status" value="1"/>
</dbReference>
<keyword evidence="5" id="KW-1185">Reference proteome</keyword>
<protein>
    <submittedName>
        <fullName evidence="4">Nuclear migration protein NUM1</fullName>
    </submittedName>
</protein>
<feature type="compositionally biased region" description="Polar residues" evidence="2">
    <location>
        <begin position="1"/>
        <end position="39"/>
    </location>
</feature>